<dbReference type="InterPro" id="IPR000408">
    <property type="entry name" value="Reg_chr_condens"/>
</dbReference>
<dbReference type="Pfam" id="PF00415">
    <property type="entry name" value="RCC1"/>
    <property type="match status" value="3"/>
</dbReference>
<protein>
    <submittedName>
        <fullName evidence="1">BNR repeat domain protein</fullName>
    </submittedName>
</protein>
<sequence length="479" mass="49956">MDGNQGTYSDGEWVDRVRISSQDQKPLTQGRTANIEVTVSLPRIAQNNFLDLYSTTNVTQPSWTLITSLPVTGTGWEQILTASYTVPTGSGVQAIRAALRRGGVASPCTTGPYDDRDDLVFMAAAPYVSGAKATSVAAGFDYSLALRADGTLWGWGDNYYSQLGDAVGQFGSTLPVQGPLLPGVKSVHAINGTSLALRTDGTVWTWGSSDYGLQGNGGTTPSKTPAQVPGLTGVTALAMGIHHVLALKSDGTVWAWGENGDRQLGDGTGVSRTLPVQVAGLTQVTAVAAGRSHSLALKSDGTVWVWGTNVMGCLGDDSIDSSPVPRKLPGLSGVTSIAAGHAFSLAIRGTRELWGWGVGPLGDTTSYYRTPTRTYQWASGSISLFAGPSHAVALDRTQGKAWTWGDLSSHATCQSAEVNYGRVPAALGLTGVAGVSIGDRYAHAFLTDGTVWGWGGGPRQRGNDQVTSGECAPAKVLLP</sequence>
<comment type="caution">
    <text evidence="1">The sequence shown here is derived from an EMBL/GenBank/DDBJ whole genome shotgun (WGS) entry which is preliminary data.</text>
</comment>
<proteinExistence type="predicted"/>
<dbReference type="InterPro" id="IPR051553">
    <property type="entry name" value="Ran_GTPase-activating"/>
</dbReference>
<dbReference type="PRINTS" id="PR00633">
    <property type="entry name" value="RCCNDNSATION"/>
</dbReference>
<dbReference type="PROSITE" id="PS50012">
    <property type="entry name" value="RCC1_3"/>
    <property type="match status" value="3"/>
</dbReference>
<dbReference type="PROSITE" id="PS00626">
    <property type="entry name" value="RCC1_2"/>
    <property type="match status" value="1"/>
</dbReference>
<accession>S9P2Z3</accession>
<dbReference type="eggNOG" id="COG4733">
    <property type="taxonomic scope" value="Bacteria"/>
</dbReference>
<dbReference type="PANTHER" id="PTHR45982:SF1">
    <property type="entry name" value="REGULATOR OF CHROMOSOME CONDENSATION"/>
    <property type="match status" value="1"/>
</dbReference>
<dbReference type="AlphaFoldDB" id="S9P2Z3"/>
<reference evidence="1" key="1">
    <citation type="submission" date="2013-05" db="EMBL/GenBank/DDBJ databases">
        <title>Genome assembly of Cystobacter fuscus DSM 2262.</title>
        <authorList>
            <person name="Sharma G."/>
            <person name="Khatri I."/>
            <person name="Kaur C."/>
            <person name="Mayilraj S."/>
            <person name="Subramanian S."/>
        </authorList>
    </citation>
    <scope>NUCLEOTIDE SEQUENCE [LARGE SCALE GENOMIC DNA]</scope>
    <source>
        <strain evidence="1">DSM 2262</strain>
    </source>
</reference>
<dbReference type="SUPFAM" id="SSF50985">
    <property type="entry name" value="RCC1/BLIP-II"/>
    <property type="match status" value="1"/>
</dbReference>
<name>S9P2Z3_CYSF2</name>
<evidence type="ECO:0000313" key="2">
    <source>
        <dbReference type="Proteomes" id="UP000011682"/>
    </source>
</evidence>
<dbReference type="InterPro" id="IPR009091">
    <property type="entry name" value="RCC1/BLIP-II"/>
</dbReference>
<evidence type="ECO:0000313" key="1">
    <source>
        <dbReference type="EMBL" id="EPX57526.1"/>
    </source>
</evidence>
<dbReference type="GO" id="GO:0005737">
    <property type="term" value="C:cytoplasm"/>
    <property type="evidence" value="ECO:0007669"/>
    <property type="project" value="TreeGrafter"/>
</dbReference>
<dbReference type="Pfam" id="PF13540">
    <property type="entry name" value="RCC1_2"/>
    <property type="match status" value="1"/>
</dbReference>
<dbReference type="Gene3D" id="2.130.10.30">
    <property type="entry name" value="Regulator of chromosome condensation 1/beta-lactamase-inhibitor protein II"/>
    <property type="match status" value="2"/>
</dbReference>
<organism evidence="1 2">
    <name type="scientific">Cystobacter fuscus (strain ATCC 25194 / DSM 2262 / NBRC 100088 / M29)</name>
    <dbReference type="NCBI Taxonomy" id="1242864"/>
    <lineage>
        <taxon>Bacteria</taxon>
        <taxon>Pseudomonadati</taxon>
        <taxon>Myxococcota</taxon>
        <taxon>Myxococcia</taxon>
        <taxon>Myxococcales</taxon>
        <taxon>Cystobacterineae</taxon>
        <taxon>Archangiaceae</taxon>
        <taxon>Cystobacter</taxon>
    </lineage>
</organism>
<gene>
    <name evidence="1" type="ORF">D187_009800</name>
</gene>
<dbReference type="Proteomes" id="UP000011682">
    <property type="component" value="Unassembled WGS sequence"/>
</dbReference>
<dbReference type="eggNOG" id="COG5184">
    <property type="taxonomic scope" value="Bacteria"/>
</dbReference>
<keyword evidence="2" id="KW-1185">Reference proteome</keyword>
<dbReference type="EMBL" id="ANAH02000049">
    <property type="protein sequence ID" value="EPX57526.1"/>
    <property type="molecule type" value="Genomic_DNA"/>
</dbReference>
<dbReference type="GO" id="GO:0005085">
    <property type="term" value="F:guanyl-nucleotide exchange factor activity"/>
    <property type="evidence" value="ECO:0007669"/>
    <property type="project" value="TreeGrafter"/>
</dbReference>
<dbReference type="PANTHER" id="PTHR45982">
    <property type="entry name" value="REGULATOR OF CHROMOSOME CONDENSATION"/>
    <property type="match status" value="1"/>
</dbReference>